<organism evidence="3">
    <name type="scientific">marine metagenome</name>
    <dbReference type="NCBI Taxonomy" id="408172"/>
    <lineage>
        <taxon>unclassified sequences</taxon>
        <taxon>metagenomes</taxon>
        <taxon>ecological metagenomes</taxon>
    </lineage>
</organism>
<keyword evidence="1" id="KW-1133">Transmembrane helix</keyword>
<keyword evidence="1" id="KW-0472">Membrane</keyword>
<evidence type="ECO:0000259" key="2">
    <source>
        <dbReference type="PROSITE" id="PS50850"/>
    </source>
</evidence>
<proteinExistence type="predicted"/>
<dbReference type="InterPro" id="IPR011701">
    <property type="entry name" value="MFS"/>
</dbReference>
<feature type="transmembrane region" description="Helical" evidence="1">
    <location>
        <begin position="218"/>
        <end position="241"/>
    </location>
</feature>
<dbReference type="GO" id="GO:0022857">
    <property type="term" value="F:transmembrane transporter activity"/>
    <property type="evidence" value="ECO:0007669"/>
    <property type="project" value="InterPro"/>
</dbReference>
<dbReference type="AlphaFoldDB" id="A0A382CWT3"/>
<evidence type="ECO:0000256" key="1">
    <source>
        <dbReference type="SAM" id="Phobius"/>
    </source>
</evidence>
<dbReference type="SUPFAM" id="SSF103473">
    <property type="entry name" value="MFS general substrate transporter"/>
    <property type="match status" value="1"/>
</dbReference>
<reference evidence="3" key="1">
    <citation type="submission" date="2018-05" db="EMBL/GenBank/DDBJ databases">
        <authorList>
            <person name="Lanie J.A."/>
            <person name="Ng W.-L."/>
            <person name="Kazmierczak K.M."/>
            <person name="Andrzejewski T.M."/>
            <person name="Davidsen T.M."/>
            <person name="Wayne K.J."/>
            <person name="Tettelin H."/>
            <person name="Glass J.I."/>
            <person name="Rusch D."/>
            <person name="Podicherti R."/>
            <person name="Tsui H.-C.T."/>
            <person name="Winkler M.E."/>
        </authorList>
    </citation>
    <scope>NUCLEOTIDE SEQUENCE</scope>
</reference>
<accession>A0A382CWT3</accession>
<feature type="domain" description="Major facilitator superfamily (MFS) profile" evidence="2">
    <location>
        <begin position="1"/>
        <end position="314"/>
    </location>
</feature>
<dbReference type="Pfam" id="PF07690">
    <property type="entry name" value="MFS_1"/>
    <property type="match status" value="1"/>
</dbReference>
<dbReference type="PROSITE" id="PS50850">
    <property type="entry name" value="MFS"/>
    <property type="match status" value="1"/>
</dbReference>
<evidence type="ECO:0000313" key="3">
    <source>
        <dbReference type="EMBL" id="SVB30598.1"/>
    </source>
</evidence>
<feature type="transmembrane region" description="Helical" evidence="1">
    <location>
        <begin position="12"/>
        <end position="35"/>
    </location>
</feature>
<feature type="transmembrane region" description="Helical" evidence="1">
    <location>
        <begin position="253"/>
        <end position="277"/>
    </location>
</feature>
<dbReference type="Gene3D" id="1.20.1250.20">
    <property type="entry name" value="MFS general substrate transporter like domains"/>
    <property type="match status" value="2"/>
</dbReference>
<feature type="transmembrane region" description="Helical" evidence="1">
    <location>
        <begin position="83"/>
        <end position="107"/>
    </location>
</feature>
<feature type="transmembrane region" description="Helical" evidence="1">
    <location>
        <begin position="47"/>
        <end position="71"/>
    </location>
</feature>
<gene>
    <name evidence="3" type="ORF">METZ01_LOCUS183452</name>
</gene>
<sequence length="319" mass="33609">SAFWRSIATDEISLLFAVAVFGLGGPIISTGAPKVVSAWFESRQRGLAMGIYVTGPGIGAIVGLLLTNAVLLPALDNDWRQVLRLWGCFTLAAAVVWSVISAKLIVAPSHLRKFPTTDLGLLPLLRHPVVRLLLLMSIGVFAINHGIGNWLPELLRASGRTITQASHLAALMVLVSVLSALTIPRLATRQYRLIVLFMLCLSSVCATALLRVPTGIPLLAGLIFQGIATGSMMTIMMLILVETPGIGERRAGTAGGLYFSTAEIGGVGGPVMLGVVYDATGGFAAGLAVLCFIGLALACCVWVLRYFVGRPSTVTTGSR</sequence>
<keyword evidence="1" id="KW-0812">Transmembrane</keyword>
<protein>
    <recommendedName>
        <fullName evidence="2">Major facilitator superfamily (MFS) profile domain-containing protein</fullName>
    </recommendedName>
</protein>
<dbReference type="PANTHER" id="PTHR23523">
    <property type="match status" value="1"/>
</dbReference>
<feature type="non-terminal residue" evidence="3">
    <location>
        <position position="1"/>
    </location>
</feature>
<dbReference type="PANTHER" id="PTHR23523:SF2">
    <property type="entry name" value="2-NITROIMIDAZOLE TRANSPORTER"/>
    <property type="match status" value="1"/>
</dbReference>
<dbReference type="InterPro" id="IPR036259">
    <property type="entry name" value="MFS_trans_sf"/>
</dbReference>
<dbReference type="InterPro" id="IPR020846">
    <property type="entry name" value="MFS_dom"/>
</dbReference>
<dbReference type="EMBL" id="UINC01036512">
    <property type="protein sequence ID" value="SVB30598.1"/>
    <property type="molecule type" value="Genomic_DNA"/>
</dbReference>
<feature type="transmembrane region" description="Helical" evidence="1">
    <location>
        <begin position="283"/>
        <end position="304"/>
    </location>
</feature>
<name>A0A382CWT3_9ZZZZ</name>
<feature type="transmembrane region" description="Helical" evidence="1">
    <location>
        <begin position="128"/>
        <end position="147"/>
    </location>
</feature>
<feature type="transmembrane region" description="Helical" evidence="1">
    <location>
        <begin position="193"/>
        <end position="212"/>
    </location>
</feature>
<dbReference type="InterPro" id="IPR052524">
    <property type="entry name" value="MFS_Cyanate_Porter"/>
</dbReference>